<dbReference type="SUPFAM" id="SSF53850">
    <property type="entry name" value="Periplasmic binding protein-like II"/>
    <property type="match status" value="1"/>
</dbReference>
<dbReference type="Pfam" id="PF00092">
    <property type="entry name" value="VWA"/>
    <property type="match status" value="1"/>
</dbReference>
<dbReference type="Proteomes" id="UP000541058">
    <property type="component" value="Unassembled WGS sequence"/>
</dbReference>
<reference evidence="3 4" key="1">
    <citation type="journal article" date="2020" name="Biotechnol. Biofuels">
        <title>New insights from the biogas microbiome by comprehensive genome-resolved metagenomics of nearly 1600 species originating from multiple anaerobic digesters.</title>
        <authorList>
            <person name="Campanaro S."/>
            <person name="Treu L."/>
            <person name="Rodriguez-R L.M."/>
            <person name="Kovalovszki A."/>
            <person name="Ziels R.M."/>
            <person name="Maus I."/>
            <person name="Zhu X."/>
            <person name="Kougias P.G."/>
            <person name="Basile A."/>
            <person name="Luo G."/>
            <person name="Schluter A."/>
            <person name="Konstantinidis K.T."/>
            <person name="Angelidaki I."/>
        </authorList>
    </citation>
    <scope>NUCLEOTIDE SEQUENCE [LARGE SCALE GENOMIC DNA]</scope>
    <source>
        <strain evidence="3">AS23ysBPME_34</strain>
    </source>
</reference>
<organism evidence="3 4">
    <name type="scientific">Globicatella sulfidifaciens</name>
    <dbReference type="NCBI Taxonomy" id="136093"/>
    <lineage>
        <taxon>Bacteria</taxon>
        <taxon>Bacillati</taxon>
        <taxon>Bacillota</taxon>
        <taxon>Bacilli</taxon>
        <taxon>Lactobacillales</taxon>
        <taxon>Aerococcaceae</taxon>
        <taxon>Globicatella</taxon>
    </lineage>
</organism>
<dbReference type="GO" id="GO:0030973">
    <property type="term" value="F:molybdate ion binding"/>
    <property type="evidence" value="ECO:0007669"/>
    <property type="project" value="TreeGrafter"/>
</dbReference>
<dbReference type="InterPro" id="IPR050682">
    <property type="entry name" value="ModA/WtpA"/>
</dbReference>
<comment type="caution">
    <text evidence="3">The sequence shown here is derived from an EMBL/GenBank/DDBJ whole genome shotgun (WGS) entry which is preliminary data.</text>
</comment>
<sequence length="536" mass="58984">MKRLLKFLALAILCVLVVACDEDNKTSGNADFDFSAQHGGETLNIVAGSEIEVLEPIIEEYAKKNRQTINIAYQGSLTTMQLLQSGEVDYDAAWTASSMWLNMGDTHNLLKYTESISMSPVVFGIRQSLAEQLGFTDGDVSIAEILAAIEQKKLTFAMTSATQSNSGATAYLSFLTALSGKENLTSEDLANQQLIDKITKLLSGVSRSSGSSNWLVTLFLNGNYDAMVNYETLIIQTNKQLIEQGKEPLYVVYPTDGVAMSDAPLAYVDHQNEKKEKAFLAFQEYLLSDEAQEKIQETGRRTAYNTVTQNNNQVFNPDWGIDTSKILNTVRLPEAKVLEEALIAYQTAFKKPALTYYLLDYSGSMAGEGEEQLEEALSYVMQSDKASKNLLQGTSRDITHVIKFESNVGMPLSASGASTELEELYQQITTYSAGGGTSMNAAVLSALEHIKNNTDELAEHTPMIVILSDGRANDEHLKDEVANQYQALNIDIPIFSIQFGDADDDYLQELAKLSNGRVFDGRSDLVSAFQSVRGYN</sequence>
<evidence type="ECO:0000256" key="1">
    <source>
        <dbReference type="SAM" id="SignalP"/>
    </source>
</evidence>
<dbReference type="CDD" id="cd00198">
    <property type="entry name" value="vWFA"/>
    <property type="match status" value="1"/>
</dbReference>
<keyword evidence="1" id="KW-0732">Signal</keyword>
<feature type="domain" description="VWFA" evidence="2">
    <location>
        <begin position="354"/>
        <end position="515"/>
    </location>
</feature>
<evidence type="ECO:0000313" key="4">
    <source>
        <dbReference type="Proteomes" id="UP000541058"/>
    </source>
</evidence>
<dbReference type="InterPro" id="IPR002035">
    <property type="entry name" value="VWF_A"/>
</dbReference>
<dbReference type="PANTHER" id="PTHR30632:SF0">
    <property type="entry name" value="SULFATE-BINDING PROTEIN"/>
    <property type="match status" value="1"/>
</dbReference>
<protein>
    <submittedName>
        <fullName evidence="3">VWA domain-containing protein</fullName>
    </submittedName>
</protein>
<proteinExistence type="predicted"/>
<dbReference type="PROSITE" id="PS51257">
    <property type="entry name" value="PROKAR_LIPOPROTEIN"/>
    <property type="match status" value="1"/>
</dbReference>
<dbReference type="EMBL" id="JAAYSM010000365">
    <property type="protein sequence ID" value="NLJ19202.1"/>
    <property type="molecule type" value="Genomic_DNA"/>
</dbReference>
<gene>
    <name evidence="3" type="ORF">GX355_10110</name>
</gene>
<dbReference type="GO" id="GO:0015689">
    <property type="term" value="P:molybdate ion transport"/>
    <property type="evidence" value="ECO:0007669"/>
    <property type="project" value="TreeGrafter"/>
</dbReference>
<dbReference type="PANTHER" id="PTHR30632">
    <property type="entry name" value="MOLYBDATE-BINDING PERIPLASMIC PROTEIN"/>
    <property type="match status" value="1"/>
</dbReference>
<feature type="chain" id="PRO_5039050538" evidence="1">
    <location>
        <begin position="20"/>
        <end position="536"/>
    </location>
</feature>
<dbReference type="Gene3D" id="3.40.190.10">
    <property type="entry name" value="Periplasmic binding protein-like II"/>
    <property type="match status" value="2"/>
</dbReference>
<feature type="signal peptide" evidence="1">
    <location>
        <begin position="1"/>
        <end position="19"/>
    </location>
</feature>
<dbReference type="RefSeq" id="WP_276649570.1">
    <property type="nucleotide sequence ID" value="NZ_JAAYSM010000365.1"/>
</dbReference>
<accession>A0A7X8C570</accession>
<name>A0A7X8C570_9LACT</name>
<dbReference type="AlphaFoldDB" id="A0A7X8C570"/>
<dbReference type="PROSITE" id="PS50234">
    <property type="entry name" value="VWFA"/>
    <property type="match status" value="1"/>
</dbReference>
<dbReference type="InterPro" id="IPR036465">
    <property type="entry name" value="vWFA_dom_sf"/>
</dbReference>
<dbReference type="Gene3D" id="3.40.50.410">
    <property type="entry name" value="von Willebrand factor, type A domain"/>
    <property type="match status" value="1"/>
</dbReference>
<dbReference type="SUPFAM" id="SSF53300">
    <property type="entry name" value="vWA-like"/>
    <property type="match status" value="1"/>
</dbReference>
<dbReference type="SMART" id="SM00327">
    <property type="entry name" value="VWA"/>
    <property type="match status" value="1"/>
</dbReference>
<dbReference type="Pfam" id="PF13531">
    <property type="entry name" value="SBP_bac_11"/>
    <property type="match status" value="1"/>
</dbReference>
<evidence type="ECO:0000313" key="3">
    <source>
        <dbReference type="EMBL" id="NLJ19202.1"/>
    </source>
</evidence>
<evidence type="ECO:0000259" key="2">
    <source>
        <dbReference type="PROSITE" id="PS50234"/>
    </source>
</evidence>